<dbReference type="PROSITE" id="PS50893">
    <property type="entry name" value="ABC_TRANSPORTER_2"/>
    <property type="match status" value="1"/>
</dbReference>
<dbReference type="InterPro" id="IPR017871">
    <property type="entry name" value="ABC_transporter-like_CS"/>
</dbReference>
<dbReference type="Gene3D" id="3.40.50.300">
    <property type="entry name" value="P-loop containing nucleotide triphosphate hydrolases"/>
    <property type="match status" value="1"/>
</dbReference>
<dbReference type="GO" id="GO:0005524">
    <property type="term" value="F:ATP binding"/>
    <property type="evidence" value="ECO:0007669"/>
    <property type="project" value="UniProtKB-KW"/>
</dbReference>
<proteinExistence type="predicted"/>
<reference evidence="8" key="1">
    <citation type="submission" date="2019-08" db="EMBL/GenBank/DDBJ databases">
        <authorList>
            <person name="Kucharzyk K."/>
            <person name="Murdoch R.W."/>
            <person name="Higgins S."/>
            <person name="Loffler F."/>
        </authorList>
    </citation>
    <scope>NUCLEOTIDE SEQUENCE</scope>
</reference>
<keyword evidence="6" id="KW-0472">Membrane</keyword>
<dbReference type="GO" id="GO:0034040">
    <property type="term" value="F:ATPase-coupled lipid transmembrane transporter activity"/>
    <property type="evidence" value="ECO:0007669"/>
    <property type="project" value="TreeGrafter"/>
</dbReference>
<evidence type="ECO:0000256" key="6">
    <source>
        <dbReference type="ARBA" id="ARBA00023136"/>
    </source>
</evidence>
<evidence type="ECO:0000256" key="2">
    <source>
        <dbReference type="ARBA" id="ARBA00022692"/>
    </source>
</evidence>
<keyword evidence="2" id="KW-0812">Transmembrane</keyword>
<gene>
    <name evidence="8" type="primary">pglK_6</name>
    <name evidence="8" type="ORF">SDC9_122265</name>
</gene>
<dbReference type="AlphaFoldDB" id="A0A645CEE8"/>
<dbReference type="GO" id="GO:0016020">
    <property type="term" value="C:membrane"/>
    <property type="evidence" value="ECO:0007669"/>
    <property type="project" value="UniProtKB-SubCell"/>
</dbReference>
<dbReference type="Pfam" id="PF00005">
    <property type="entry name" value="ABC_tran"/>
    <property type="match status" value="1"/>
</dbReference>
<dbReference type="SUPFAM" id="SSF52540">
    <property type="entry name" value="P-loop containing nucleoside triphosphate hydrolases"/>
    <property type="match status" value="1"/>
</dbReference>
<evidence type="ECO:0000313" key="8">
    <source>
        <dbReference type="EMBL" id="MPM75273.1"/>
    </source>
</evidence>
<dbReference type="PROSITE" id="PS00211">
    <property type="entry name" value="ABC_TRANSPORTER_1"/>
    <property type="match status" value="1"/>
</dbReference>
<dbReference type="InterPro" id="IPR039421">
    <property type="entry name" value="Type_1_exporter"/>
</dbReference>
<dbReference type="GO" id="GO:0016887">
    <property type="term" value="F:ATP hydrolysis activity"/>
    <property type="evidence" value="ECO:0007669"/>
    <property type="project" value="InterPro"/>
</dbReference>
<sequence>MALETLAVLLAMGIFAGMVLAEMPIGTIALIFGLLTAVMLRVLPALSRIHYNLMRLRQVGAAFDELYDDLTALRPEQDREAHSTMEFHLKQQLEIHNLTFGYPAKKPLFKEFNLLIPARSSVALVGRTGGGKTTLADLLLGLLRPQGGAILTDGADIHQDVAAWRRITAYVPQFIYLLNDTVAANVAFGVPRGEISLDRVWKALQLAQLEDTINALPDGLMTSIGDNGMKLSGGQRQRLGIARALYREPELLILDEATSALDQETESAIVEALENLHGRLTTIVIAHRLSTVEKCDMKVTI</sequence>
<comment type="subcellular location">
    <subcellularLocation>
        <location evidence="1">Membrane</location>
        <topology evidence="1">Multi-pass membrane protein</topology>
    </subcellularLocation>
</comment>
<accession>A0A645CEE8</accession>
<dbReference type="Gene3D" id="1.20.1560.10">
    <property type="entry name" value="ABC transporter type 1, transmembrane domain"/>
    <property type="match status" value="1"/>
</dbReference>
<name>A0A645CEE8_9ZZZZ</name>
<keyword evidence="5" id="KW-1133">Transmembrane helix</keyword>
<dbReference type="InterPro" id="IPR003439">
    <property type="entry name" value="ABC_transporter-like_ATP-bd"/>
</dbReference>
<dbReference type="InterPro" id="IPR027417">
    <property type="entry name" value="P-loop_NTPase"/>
</dbReference>
<organism evidence="8">
    <name type="scientific">bioreactor metagenome</name>
    <dbReference type="NCBI Taxonomy" id="1076179"/>
    <lineage>
        <taxon>unclassified sequences</taxon>
        <taxon>metagenomes</taxon>
        <taxon>ecological metagenomes</taxon>
    </lineage>
</organism>
<feature type="domain" description="ABC transporter" evidence="7">
    <location>
        <begin position="93"/>
        <end position="301"/>
    </location>
</feature>
<evidence type="ECO:0000256" key="1">
    <source>
        <dbReference type="ARBA" id="ARBA00004141"/>
    </source>
</evidence>
<dbReference type="PANTHER" id="PTHR24221">
    <property type="entry name" value="ATP-BINDING CASSETTE SUB-FAMILY B"/>
    <property type="match status" value="1"/>
</dbReference>
<evidence type="ECO:0000256" key="5">
    <source>
        <dbReference type="ARBA" id="ARBA00022989"/>
    </source>
</evidence>
<dbReference type="EMBL" id="VSSQ01026517">
    <property type="protein sequence ID" value="MPM75273.1"/>
    <property type="molecule type" value="Genomic_DNA"/>
</dbReference>
<keyword evidence="3" id="KW-0547">Nucleotide-binding</keyword>
<evidence type="ECO:0000256" key="3">
    <source>
        <dbReference type="ARBA" id="ARBA00022741"/>
    </source>
</evidence>
<evidence type="ECO:0000259" key="7">
    <source>
        <dbReference type="PROSITE" id="PS50893"/>
    </source>
</evidence>
<dbReference type="InterPro" id="IPR003593">
    <property type="entry name" value="AAA+_ATPase"/>
</dbReference>
<dbReference type="InterPro" id="IPR036640">
    <property type="entry name" value="ABC1_TM_sf"/>
</dbReference>
<evidence type="ECO:0000256" key="4">
    <source>
        <dbReference type="ARBA" id="ARBA00022840"/>
    </source>
</evidence>
<dbReference type="PANTHER" id="PTHR24221:SF615">
    <property type="entry name" value="MULTIDRUG RESISTANCE-LIKE ATP-BINDING PROTEIN MDLB"/>
    <property type="match status" value="1"/>
</dbReference>
<keyword evidence="4" id="KW-0067">ATP-binding</keyword>
<protein>
    <submittedName>
        <fullName evidence="8">Protein glycosylation K</fullName>
    </submittedName>
</protein>
<comment type="caution">
    <text evidence="8">The sequence shown here is derived from an EMBL/GenBank/DDBJ whole genome shotgun (WGS) entry which is preliminary data.</text>
</comment>
<dbReference type="SMART" id="SM00382">
    <property type="entry name" value="AAA"/>
    <property type="match status" value="1"/>
</dbReference>